<dbReference type="OrthoDB" id="10258366at2759"/>
<reference evidence="2 3" key="1">
    <citation type="journal article" date="2009" name="PLoS Pathog.">
        <title>Draft genome sequencing of giardia intestinalis assemblage B isolate GS: is human giardiasis caused by two different species?</title>
        <authorList>
            <person name="Franzen O."/>
            <person name="Jerlstrom-Hultqvist J."/>
            <person name="Castro E."/>
            <person name="Sherwood E."/>
            <person name="Ankarklev J."/>
            <person name="Reiner D.S."/>
            <person name="Palm D."/>
            <person name="Andersson J.O."/>
            <person name="Andersson B."/>
            <person name="Svard S.G."/>
        </authorList>
    </citation>
    <scope>NUCLEOTIDE SEQUENCE [LARGE SCALE GENOMIC DNA]</scope>
    <source>
        <strain evidence="3">ATCC 50581 / GS clone H7</strain>
    </source>
</reference>
<feature type="compositionally biased region" description="Polar residues" evidence="1">
    <location>
        <begin position="546"/>
        <end position="562"/>
    </location>
</feature>
<name>C6LWQ3_GIAIB</name>
<proteinExistence type="predicted"/>
<comment type="caution">
    <text evidence="2">The sequence shown here is derived from an EMBL/GenBank/DDBJ whole genome shotgun (WGS) entry which is preliminary data.</text>
</comment>
<sequence>MQLQLTRGLSNLYPRCSVDLSLDPVQNTDDLLLFYRSNPSYCVVFFAPRYRELIRRSHISLQRAIHDSKSSVALCTFISQLSSIPSTTYLQCAFAYSLYTLLKRRRFHIISALAFRDDTYVFYHRSYPRSISPGSPLRQRGAPLFSKKKYTDNNLFHTKSYSPTTSAQTNNSYVLLDSFDDSYLHLRLSFQPRYAITDLKSFIQYGSKIVPRRPYSWEQIVNISPLVDMINHIPAVSITTQRKPCSIARQKGLNVKTRTPLSMAGSVFASPYSITRYSGIVLQRSGSTLQTFPPKTSRAASKLDDSTFNQKSQTECIHSEAVPLKDVDATPIIDDSPVFQMTEKFISTLDSTSLFDDQSLLTSSCEYAQILPSKLAYQERGSSSLSRVSKQQDVDEPQSVDRSNHNRSEVSDEDCVPQASTAKATVVDCIGQPEHNLSCHTPRSTSSYNHDSRNMPVVAANQCREFPNDMDIYDLDVVSYSTDTTSVALATPLKVTSKGSTQSKLATQCLHTSRNQLEMGQAHMQESNCVAEYGARTSQIIEQHSANDQPKVNTSPIHTETSPGIRPQVRKREYTIIGDQIASSLRRKVSSKTLLDSTTLTYTLADSFSNSKPGVGVFDRQRLKMDTNHAHLNKDPILSDLASLDSSRTKVEGLIRDSPEGSGQTYLMNILLLQHAKKSTNKRRVSSTGRTLIAPSSSRADTCWRPMTVATNENRDHKETNTLRSKVTSQAAAKKKVWRKYVSGSMDSTDKSSTRCRVVLNLEIPLIQQ</sequence>
<dbReference type="EMBL" id="ACGJ01002683">
    <property type="protein sequence ID" value="EES99554.1"/>
    <property type="molecule type" value="Genomic_DNA"/>
</dbReference>
<dbReference type="AlphaFoldDB" id="C6LWQ3"/>
<evidence type="ECO:0000256" key="1">
    <source>
        <dbReference type="SAM" id="MobiDB-lite"/>
    </source>
</evidence>
<accession>C6LWQ3</accession>
<dbReference type="Proteomes" id="UP000002488">
    <property type="component" value="Unassembled WGS sequence"/>
</dbReference>
<organism evidence="2 3">
    <name type="scientific">Giardia intestinalis (strain ATCC 50581 / GS clone H7)</name>
    <name type="common">Giardia lamblia</name>
    <dbReference type="NCBI Taxonomy" id="598745"/>
    <lineage>
        <taxon>Eukaryota</taxon>
        <taxon>Metamonada</taxon>
        <taxon>Diplomonadida</taxon>
        <taxon>Hexamitidae</taxon>
        <taxon>Giardiinae</taxon>
        <taxon>Giardia</taxon>
    </lineage>
</organism>
<evidence type="ECO:0000313" key="2">
    <source>
        <dbReference type="EMBL" id="EES99554.1"/>
    </source>
</evidence>
<dbReference type="OMA" id="PNDMDIY"/>
<protein>
    <submittedName>
        <fullName evidence="2">Uncharacterized protein</fullName>
    </submittedName>
</protein>
<feature type="region of interest" description="Disordered" evidence="1">
    <location>
        <begin position="546"/>
        <end position="565"/>
    </location>
</feature>
<feature type="region of interest" description="Disordered" evidence="1">
    <location>
        <begin position="382"/>
        <end position="418"/>
    </location>
</feature>
<gene>
    <name evidence="2" type="ORF">GL50581_3214</name>
</gene>
<dbReference type="VEuPathDB" id="GiardiaDB:GL50581_3214"/>
<evidence type="ECO:0000313" key="3">
    <source>
        <dbReference type="Proteomes" id="UP000002488"/>
    </source>
</evidence>
<feature type="compositionally biased region" description="Polar residues" evidence="1">
    <location>
        <begin position="382"/>
        <end position="391"/>
    </location>
</feature>